<dbReference type="Gene3D" id="3.10.580.10">
    <property type="entry name" value="CBS-domain"/>
    <property type="match status" value="1"/>
</dbReference>
<keyword evidence="5" id="KW-1185">Reference proteome</keyword>
<dbReference type="RefSeq" id="WP_070967402.1">
    <property type="nucleotide sequence ID" value="NZ_CP017715.1"/>
</dbReference>
<dbReference type="PANTHER" id="PTHR43080:SF2">
    <property type="entry name" value="CBS DOMAIN-CONTAINING PROTEIN"/>
    <property type="match status" value="1"/>
</dbReference>
<proteinExistence type="predicted"/>
<gene>
    <name evidence="4" type="ORF">BKP64_06235</name>
</gene>
<feature type="domain" description="CBS" evidence="3">
    <location>
        <begin position="74"/>
        <end position="135"/>
    </location>
</feature>
<evidence type="ECO:0000256" key="2">
    <source>
        <dbReference type="PROSITE-ProRule" id="PRU00703"/>
    </source>
</evidence>
<dbReference type="PANTHER" id="PTHR43080">
    <property type="entry name" value="CBS DOMAIN-CONTAINING PROTEIN CBSX3, MITOCHONDRIAL"/>
    <property type="match status" value="1"/>
</dbReference>
<protein>
    <recommendedName>
        <fullName evidence="3">CBS domain-containing protein</fullName>
    </recommendedName>
</protein>
<evidence type="ECO:0000256" key="1">
    <source>
        <dbReference type="ARBA" id="ARBA00023122"/>
    </source>
</evidence>
<dbReference type="SMART" id="SM00116">
    <property type="entry name" value="CBS"/>
    <property type="match status" value="2"/>
</dbReference>
<dbReference type="AlphaFoldDB" id="A0A1D9GJQ8"/>
<evidence type="ECO:0000259" key="3">
    <source>
        <dbReference type="PROSITE" id="PS51371"/>
    </source>
</evidence>
<evidence type="ECO:0000313" key="5">
    <source>
        <dbReference type="Proteomes" id="UP000177445"/>
    </source>
</evidence>
<dbReference type="Pfam" id="PF00571">
    <property type="entry name" value="CBS"/>
    <property type="match status" value="2"/>
</dbReference>
<dbReference type="InterPro" id="IPR000644">
    <property type="entry name" value="CBS_dom"/>
</dbReference>
<keyword evidence="1 2" id="KW-0129">CBS domain</keyword>
<dbReference type="SUPFAM" id="SSF54631">
    <property type="entry name" value="CBS-domain pair"/>
    <property type="match status" value="1"/>
</dbReference>
<dbReference type="EMBL" id="CP017715">
    <property type="protein sequence ID" value="AOY87801.1"/>
    <property type="molecule type" value="Genomic_DNA"/>
</dbReference>
<evidence type="ECO:0000313" key="4">
    <source>
        <dbReference type="EMBL" id="AOY87801.1"/>
    </source>
</evidence>
<dbReference type="STRING" id="1874317.BKP64_06235"/>
<organism evidence="4 5">
    <name type="scientific">Marinobacter salinus</name>
    <dbReference type="NCBI Taxonomy" id="1874317"/>
    <lineage>
        <taxon>Bacteria</taxon>
        <taxon>Pseudomonadati</taxon>
        <taxon>Pseudomonadota</taxon>
        <taxon>Gammaproteobacteria</taxon>
        <taxon>Pseudomonadales</taxon>
        <taxon>Marinobacteraceae</taxon>
        <taxon>Marinobacter</taxon>
    </lineage>
</organism>
<dbReference type="KEGG" id="msq:BKP64_06235"/>
<dbReference type="OrthoDB" id="9794094at2"/>
<accession>A0A1D9GJQ8</accession>
<dbReference type="InterPro" id="IPR046342">
    <property type="entry name" value="CBS_dom_sf"/>
</dbReference>
<dbReference type="PROSITE" id="PS51371">
    <property type="entry name" value="CBS"/>
    <property type="match status" value="2"/>
</dbReference>
<dbReference type="Proteomes" id="UP000177445">
    <property type="component" value="Chromosome"/>
</dbReference>
<sequence length="158" mass="17683">MQVENIMHKGAKSFSHNATLEELANAMWTDDLGIVPVVDDEEKLKGVITDRDIAIAAALKHRPLWDIRADELTGSQSCHYCQSEDDIHAVLQEMSENKVRRMPVVDSEQHLVGMVSLKDIVDHTKVAAKRRKGDSLTSDEVLETLQKICRPNALQEVA</sequence>
<reference evidence="4 5" key="1">
    <citation type="submission" date="2016-10" db="EMBL/GenBank/DDBJ databases">
        <title>Marinobacter salinus sp. nov., a moderately halophilic bacterium isolated from a tidal flat environment.</title>
        <authorList>
            <person name="Park S.-J."/>
        </authorList>
    </citation>
    <scope>NUCLEOTIDE SEQUENCE [LARGE SCALE GENOMIC DNA]</scope>
    <source>
        <strain evidence="4 5">Hb8</strain>
    </source>
</reference>
<dbReference type="InterPro" id="IPR051257">
    <property type="entry name" value="Diverse_CBS-Domain"/>
</dbReference>
<feature type="domain" description="CBS" evidence="3">
    <location>
        <begin position="7"/>
        <end position="64"/>
    </location>
</feature>
<name>A0A1D9GJQ8_9GAMM</name>